<dbReference type="InterPro" id="IPR022655">
    <property type="entry name" value="DUF1553"/>
</dbReference>
<evidence type="ECO:0008006" key="6">
    <source>
        <dbReference type="Google" id="ProtNLM"/>
    </source>
</evidence>
<feature type="signal peptide" evidence="1">
    <location>
        <begin position="1"/>
        <end position="21"/>
    </location>
</feature>
<dbReference type="PANTHER" id="PTHR35889">
    <property type="entry name" value="CYCLOINULO-OLIGOSACCHARIDE FRUCTANOTRANSFERASE-RELATED"/>
    <property type="match status" value="1"/>
</dbReference>
<evidence type="ECO:0000259" key="3">
    <source>
        <dbReference type="Pfam" id="PF07587"/>
    </source>
</evidence>
<dbReference type="Pfam" id="PF07587">
    <property type="entry name" value="PSD1"/>
    <property type="match status" value="1"/>
</dbReference>
<feature type="chain" id="PRO_5021964653" description="Planctomycete cytochrome C" evidence="1">
    <location>
        <begin position="22"/>
        <end position="758"/>
    </location>
</feature>
<dbReference type="InterPro" id="IPR011444">
    <property type="entry name" value="DUF1549"/>
</dbReference>
<evidence type="ECO:0000313" key="5">
    <source>
        <dbReference type="Proteomes" id="UP000317429"/>
    </source>
</evidence>
<evidence type="ECO:0000259" key="2">
    <source>
        <dbReference type="Pfam" id="PF07583"/>
    </source>
</evidence>
<accession>A0A518DC30</accession>
<evidence type="ECO:0000256" key="1">
    <source>
        <dbReference type="SAM" id="SignalP"/>
    </source>
</evidence>
<dbReference type="Pfam" id="PF07583">
    <property type="entry name" value="PSCyt2"/>
    <property type="match status" value="1"/>
</dbReference>
<dbReference type="RefSeq" id="WP_145284741.1">
    <property type="nucleotide sequence ID" value="NZ_CP036291.1"/>
</dbReference>
<sequence precursor="true">MPMLRSAAVFVLLPAALLRGADDAKHWAFEPLRDPAPPTTSGDAWSRTEVDRFLRARQLAAGLTPNPEADRRTLIRRATYDLHGLPPTPKEVEAFVSDPATDAYDRLIDRLLASPRYGERWGRHWLDLARYGDSMGYRYDDDTPGAYHYRDFVIRALNADMPYDRFVGWQIAGDELAPGDPDALAATGLAAVGPKERIEGTKTNRLITRYDELDDIVSTVGSGMLGLTVGCARCHDHKNDPVTQAEYYGLVGVFLSGARGERELTDRDAAKQLATWRTRSAELDHALAEWVEMSGPEAARLVAEQRRLIEQESLALLEQIRPKGPAGKSLTEARLRQIMINRGDKLLSKQAQRRYLEIDALLGGGRALLVSLAGPLRDAAPVAMRERLDGLLAEHRGAIAAQPPAPPKALVYVDQSAQPTPSPLMARGSIENPEAPVPTNAFLHALTGTQFVSLQRPAEAKTTHQRAALAHWMTDVDAGGGALLARVMANRLWHHHFGEGLVRTPSDFGIAGDMPAAPELLDWLAGELVRRHWSLKAMHRLIMQSAVYRQTGQQSPEAARSDPENRLWSRKPAVRLESEALRDAMLLIVGKLNDEMYGPPVRLPIPKVMQLSMVAKPYPSTAPESVQLYRRTVYAFVKRTVPNPLTQTFDGADPSASCGCRIQTTVAPQALLLMNNEFVRDCGARLAERVVNEVGADPTAQLDRAYELALNRPPTVDERAECLAFLEQQAGLREGKQQAALADMCQLLFALNEFHYID</sequence>
<keyword evidence="1" id="KW-0732">Signal</keyword>
<organism evidence="4 5">
    <name type="scientific">Pirellulimonas nuda</name>
    <dbReference type="NCBI Taxonomy" id="2528009"/>
    <lineage>
        <taxon>Bacteria</taxon>
        <taxon>Pseudomonadati</taxon>
        <taxon>Planctomycetota</taxon>
        <taxon>Planctomycetia</taxon>
        <taxon>Pirellulales</taxon>
        <taxon>Lacipirellulaceae</taxon>
        <taxon>Pirellulimonas</taxon>
    </lineage>
</organism>
<feature type="domain" description="DUF1549" evidence="2">
    <location>
        <begin position="49"/>
        <end position="254"/>
    </location>
</feature>
<gene>
    <name evidence="4" type="ORF">Pla175_24130</name>
</gene>
<evidence type="ECO:0000313" key="4">
    <source>
        <dbReference type="EMBL" id="QDU89028.1"/>
    </source>
</evidence>
<keyword evidence="5" id="KW-1185">Reference proteome</keyword>
<dbReference type="PANTHER" id="PTHR35889:SF3">
    <property type="entry name" value="F-BOX DOMAIN-CONTAINING PROTEIN"/>
    <property type="match status" value="1"/>
</dbReference>
<dbReference type="AlphaFoldDB" id="A0A518DC30"/>
<name>A0A518DC30_9BACT</name>
<feature type="domain" description="DUF1553" evidence="3">
    <location>
        <begin position="465"/>
        <end position="726"/>
    </location>
</feature>
<dbReference type="OrthoDB" id="127107at2"/>
<dbReference type="KEGG" id="pnd:Pla175_24130"/>
<dbReference type="EMBL" id="CP036291">
    <property type="protein sequence ID" value="QDU89028.1"/>
    <property type="molecule type" value="Genomic_DNA"/>
</dbReference>
<protein>
    <recommendedName>
        <fullName evidence="6">Planctomycete cytochrome C</fullName>
    </recommendedName>
</protein>
<dbReference type="Proteomes" id="UP000317429">
    <property type="component" value="Chromosome"/>
</dbReference>
<proteinExistence type="predicted"/>
<reference evidence="4 5" key="1">
    <citation type="submission" date="2019-02" db="EMBL/GenBank/DDBJ databases">
        <title>Deep-cultivation of Planctomycetes and their phenomic and genomic characterization uncovers novel biology.</title>
        <authorList>
            <person name="Wiegand S."/>
            <person name="Jogler M."/>
            <person name="Boedeker C."/>
            <person name="Pinto D."/>
            <person name="Vollmers J."/>
            <person name="Rivas-Marin E."/>
            <person name="Kohn T."/>
            <person name="Peeters S.H."/>
            <person name="Heuer A."/>
            <person name="Rast P."/>
            <person name="Oberbeckmann S."/>
            <person name="Bunk B."/>
            <person name="Jeske O."/>
            <person name="Meyerdierks A."/>
            <person name="Storesund J.E."/>
            <person name="Kallscheuer N."/>
            <person name="Luecker S."/>
            <person name="Lage O.M."/>
            <person name="Pohl T."/>
            <person name="Merkel B.J."/>
            <person name="Hornburger P."/>
            <person name="Mueller R.-W."/>
            <person name="Bruemmer F."/>
            <person name="Labrenz M."/>
            <person name="Spormann A.M."/>
            <person name="Op den Camp H."/>
            <person name="Overmann J."/>
            <person name="Amann R."/>
            <person name="Jetten M.S.M."/>
            <person name="Mascher T."/>
            <person name="Medema M.H."/>
            <person name="Devos D.P."/>
            <person name="Kaster A.-K."/>
            <person name="Ovreas L."/>
            <person name="Rohde M."/>
            <person name="Galperin M.Y."/>
            <person name="Jogler C."/>
        </authorList>
    </citation>
    <scope>NUCLEOTIDE SEQUENCE [LARGE SCALE GENOMIC DNA]</scope>
    <source>
        <strain evidence="4 5">Pla175</strain>
    </source>
</reference>